<dbReference type="NCBIfam" id="NF004847">
    <property type="entry name" value="PRK06198.1"/>
    <property type="match status" value="1"/>
</dbReference>
<dbReference type="PANTHER" id="PTHR43975">
    <property type="entry name" value="ZGC:101858"/>
    <property type="match status" value="1"/>
</dbReference>
<evidence type="ECO:0000313" key="3">
    <source>
        <dbReference type="Proteomes" id="UP000693972"/>
    </source>
</evidence>
<dbReference type="PRINTS" id="PR00081">
    <property type="entry name" value="GDHRDH"/>
</dbReference>
<dbReference type="SUPFAM" id="SSF51735">
    <property type="entry name" value="NAD(P)-binding Rossmann-fold domains"/>
    <property type="match status" value="1"/>
</dbReference>
<sequence length="240" mass="24989">MTDLRDKVVLVTGVARGIGAAISEACEGAGAKVIGVDRDEVPGGITADLATPKAPAEVFAKAVARFGRVDGLVNAAGVTTRASFVDADLARFDAVMAVNLRAPFFLMAEMITHLRTRAAPGAIVNIQSMNAHCGAADLAIYAASKGALQVLTKNAAQAHMAERIRVNGINLGWVATQTERALHAPKGAEWLDEQAAQQPLGQLVTAQECAAQAIWMLSDASIPMTGVSVDLEQWVPGAPP</sequence>
<evidence type="ECO:0000313" key="1">
    <source>
        <dbReference type="EMBL" id="MBY4891317.1"/>
    </source>
</evidence>
<gene>
    <name evidence="1" type="ORF">KUL25_00910</name>
    <name evidence="2" type="ORF">KUL25_00915</name>
</gene>
<accession>A0A975TWR9</accession>
<dbReference type="EMBL" id="JAIMBW010000001">
    <property type="protein sequence ID" value="MBY4891317.1"/>
    <property type="molecule type" value="Genomic_DNA"/>
</dbReference>
<dbReference type="Pfam" id="PF13561">
    <property type="entry name" value="adh_short_C2"/>
    <property type="match status" value="1"/>
</dbReference>
<dbReference type="Proteomes" id="UP000693972">
    <property type="component" value="Unassembled WGS sequence"/>
</dbReference>
<proteinExistence type="predicted"/>
<dbReference type="PANTHER" id="PTHR43975:SF2">
    <property type="entry name" value="EG:BACR7A4.14 PROTEIN-RELATED"/>
    <property type="match status" value="1"/>
</dbReference>
<dbReference type="InterPro" id="IPR002347">
    <property type="entry name" value="SDR_fam"/>
</dbReference>
<reference evidence="2 3" key="1">
    <citation type="submission" date="2021-07" db="EMBL/GenBank/DDBJ databases">
        <title>Karlodiniumbacter phycospheric gen. nov., sp. nov., a phycosphere bacterium isolated from karlodinium veneficum.</title>
        <authorList>
            <person name="Peng Y."/>
            <person name="Jiang L."/>
            <person name="Lee J."/>
        </authorList>
    </citation>
    <scope>NUCLEOTIDE SEQUENCE</scope>
    <source>
        <strain evidence="2 3">N5</strain>
    </source>
</reference>
<name>A0A975TWR9_9RHOB</name>
<evidence type="ECO:0000313" key="2">
    <source>
        <dbReference type="EMBL" id="QXL88114.1"/>
    </source>
</evidence>
<dbReference type="CDD" id="cd05233">
    <property type="entry name" value="SDR_c"/>
    <property type="match status" value="1"/>
</dbReference>
<dbReference type="PROSITE" id="PS00061">
    <property type="entry name" value="ADH_SHORT"/>
    <property type="match status" value="1"/>
</dbReference>
<organism evidence="2">
    <name type="scientific">Gymnodinialimonas phycosphaerae</name>
    <dbReference type="NCBI Taxonomy" id="2841589"/>
    <lineage>
        <taxon>Bacteria</taxon>
        <taxon>Pseudomonadati</taxon>
        <taxon>Pseudomonadota</taxon>
        <taxon>Alphaproteobacteria</taxon>
        <taxon>Rhodobacterales</taxon>
        <taxon>Paracoccaceae</taxon>
        <taxon>Gymnodinialimonas</taxon>
    </lineage>
</organism>
<dbReference type="AlphaFoldDB" id="A0A975TWR9"/>
<keyword evidence="3" id="KW-1185">Reference proteome</keyword>
<dbReference type="RefSeq" id="WP_257891203.1">
    <property type="nucleotide sequence ID" value="NZ_JAIMBW010000001.1"/>
</dbReference>
<dbReference type="EMBL" id="CP078073">
    <property type="protein sequence ID" value="QXL88114.1"/>
    <property type="molecule type" value="Genomic_DNA"/>
</dbReference>
<dbReference type="Gene3D" id="3.40.50.720">
    <property type="entry name" value="NAD(P)-binding Rossmann-like Domain"/>
    <property type="match status" value="1"/>
</dbReference>
<dbReference type="InterPro" id="IPR036291">
    <property type="entry name" value="NAD(P)-bd_dom_sf"/>
</dbReference>
<dbReference type="PRINTS" id="PR00080">
    <property type="entry name" value="SDRFAMILY"/>
</dbReference>
<dbReference type="InterPro" id="IPR020904">
    <property type="entry name" value="Sc_DH/Rdtase_CS"/>
</dbReference>
<protein>
    <submittedName>
        <fullName evidence="2">SDR family oxidoreductase</fullName>
    </submittedName>
</protein>